<dbReference type="InterPro" id="IPR050965">
    <property type="entry name" value="UPF0336/Enoyl-CoA_hydratase"/>
</dbReference>
<proteinExistence type="predicted"/>
<evidence type="ECO:0000313" key="4">
    <source>
        <dbReference type="Proteomes" id="UP000199161"/>
    </source>
</evidence>
<sequence>MSHQNSGTPDFAAVTDAWTTMTQSFFQSATAANRAAVSAMMPTTDDQRSSASASPSSGRSGDETVPASIPSVDHSDLDWEFDRTVDDRDEISVGDTVTFEKSLTDEDVRAFATISGDTNRLHLDDEFAAGTRFGERIVHGTLVSGLISAALARLPGLTIYLSQDLEFSGPVGIGDRVSARVEIVEALGNDQYRLETVIRDEDDDATVIDGEAVVLIDEMPDGS</sequence>
<protein>
    <submittedName>
        <fullName evidence="3">Acyl dehydratase</fullName>
    </submittedName>
</protein>
<dbReference type="SUPFAM" id="SSF54637">
    <property type="entry name" value="Thioesterase/thiol ester dehydrase-isomerase"/>
    <property type="match status" value="1"/>
</dbReference>
<gene>
    <name evidence="3" type="ORF">SAMN05444422_107261</name>
</gene>
<dbReference type="EMBL" id="FOKW01000007">
    <property type="protein sequence ID" value="SFC37523.1"/>
    <property type="molecule type" value="Genomic_DNA"/>
</dbReference>
<dbReference type="InterPro" id="IPR029069">
    <property type="entry name" value="HotDog_dom_sf"/>
</dbReference>
<dbReference type="RefSeq" id="WP_089788838.1">
    <property type="nucleotide sequence ID" value="NZ_FOKW01000007.1"/>
</dbReference>
<dbReference type="AlphaFoldDB" id="A0A1I1IUW4"/>
<accession>A0A1I1IUW4</accession>
<evidence type="ECO:0000259" key="2">
    <source>
        <dbReference type="Pfam" id="PF01575"/>
    </source>
</evidence>
<dbReference type="Pfam" id="PF01575">
    <property type="entry name" value="MaoC_dehydratas"/>
    <property type="match status" value="1"/>
</dbReference>
<dbReference type="GO" id="GO:0006633">
    <property type="term" value="P:fatty acid biosynthetic process"/>
    <property type="evidence" value="ECO:0007669"/>
    <property type="project" value="TreeGrafter"/>
</dbReference>
<dbReference type="CDD" id="cd03449">
    <property type="entry name" value="R_hydratase"/>
    <property type="match status" value="1"/>
</dbReference>
<organism evidence="3 4">
    <name type="scientific">Natronobacterium haloterrestre</name>
    <name type="common">Halobiforma haloterrestris</name>
    <dbReference type="NCBI Taxonomy" id="148448"/>
    <lineage>
        <taxon>Archaea</taxon>
        <taxon>Methanobacteriati</taxon>
        <taxon>Methanobacteriota</taxon>
        <taxon>Stenosarchaea group</taxon>
        <taxon>Halobacteria</taxon>
        <taxon>Halobacteriales</taxon>
        <taxon>Natrialbaceae</taxon>
        <taxon>Natronobacterium</taxon>
    </lineage>
</organism>
<reference evidence="4" key="1">
    <citation type="submission" date="2016-10" db="EMBL/GenBank/DDBJ databases">
        <authorList>
            <person name="Varghese N."/>
            <person name="Submissions S."/>
        </authorList>
    </citation>
    <scope>NUCLEOTIDE SEQUENCE [LARGE SCALE GENOMIC DNA]</scope>
    <source>
        <strain evidence="4">DSM 13078</strain>
    </source>
</reference>
<keyword evidence="4" id="KW-1185">Reference proteome</keyword>
<dbReference type="PANTHER" id="PTHR43437">
    <property type="entry name" value="HYDROXYACYL-THIOESTER DEHYDRATASE TYPE 2, MITOCHONDRIAL-RELATED"/>
    <property type="match status" value="1"/>
</dbReference>
<dbReference type="GO" id="GO:0019171">
    <property type="term" value="F:(3R)-hydroxyacyl-[acyl-carrier-protein] dehydratase activity"/>
    <property type="evidence" value="ECO:0007669"/>
    <property type="project" value="TreeGrafter"/>
</dbReference>
<feature type="compositionally biased region" description="Low complexity" evidence="1">
    <location>
        <begin position="49"/>
        <end position="59"/>
    </location>
</feature>
<feature type="region of interest" description="Disordered" evidence="1">
    <location>
        <begin position="33"/>
        <end position="74"/>
    </location>
</feature>
<dbReference type="InterPro" id="IPR002539">
    <property type="entry name" value="MaoC-like_dom"/>
</dbReference>
<dbReference type="OrthoDB" id="51509at2157"/>
<evidence type="ECO:0000313" key="3">
    <source>
        <dbReference type="EMBL" id="SFC37523.1"/>
    </source>
</evidence>
<dbReference type="PANTHER" id="PTHR43437:SF3">
    <property type="entry name" value="HYDROXYACYL-THIOESTER DEHYDRATASE TYPE 2, MITOCHONDRIAL"/>
    <property type="match status" value="1"/>
</dbReference>
<dbReference type="Gene3D" id="3.10.129.10">
    <property type="entry name" value="Hotdog Thioesterase"/>
    <property type="match status" value="1"/>
</dbReference>
<dbReference type="Proteomes" id="UP000199161">
    <property type="component" value="Unassembled WGS sequence"/>
</dbReference>
<feature type="domain" description="MaoC-like" evidence="2">
    <location>
        <begin position="94"/>
        <end position="186"/>
    </location>
</feature>
<evidence type="ECO:0000256" key="1">
    <source>
        <dbReference type="SAM" id="MobiDB-lite"/>
    </source>
</evidence>
<name>A0A1I1IUW4_NATHA</name>